<dbReference type="KEGG" id="bze:COCCADRAFT_42621"/>
<keyword evidence="3" id="KW-1185">Reference proteome</keyword>
<evidence type="ECO:0000259" key="1">
    <source>
        <dbReference type="Pfam" id="PF01048"/>
    </source>
</evidence>
<dbReference type="InterPro" id="IPR035994">
    <property type="entry name" value="Nucleoside_phosphorylase_sf"/>
</dbReference>
<feature type="non-terminal residue" evidence="2">
    <location>
        <position position="321"/>
    </location>
</feature>
<dbReference type="SUPFAM" id="SSF53167">
    <property type="entry name" value="Purine and uridine phosphorylases"/>
    <property type="match status" value="1"/>
</dbReference>
<dbReference type="GO" id="GO:0003824">
    <property type="term" value="F:catalytic activity"/>
    <property type="evidence" value="ECO:0007669"/>
    <property type="project" value="InterPro"/>
</dbReference>
<dbReference type="RefSeq" id="XP_007717019.1">
    <property type="nucleotide sequence ID" value="XM_007718829.1"/>
</dbReference>
<name>W6XSN4_COCC2</name>
<evidence type="ECO:0000313" key="3">
    <source>
        <dbReference type="Proteomes" id="UP000053841"/>
    </source>
</evidence>
<dbReference type="PANTHER" id="PTHR46082">
    <property type="entry name" value="ATP/GTP-BINDING PROTEIN-RELATED"/>
    <property type="match status" value="1"/>
</dbReference>
<dbReference type="GeneID" id="19149707"/>
<sequence length="321" mass="34139">MSRQLCREDYTVGWVCAIPVELAAALEMLDEEHAALDQDPHDENIYSLGSVAGHNVVIVCLPVGRIGNNPAAAVATQMKAAFKGIRFGLMVGIGGGMPSAEADIRLGDVVVSKPGKTFGGVVQYDSGKATPNGFERTGSLNSPPHILLAALGSVQANKIRGRSKVAEYTAKLNHVPEFQREKAGADILFKATYDHEGGPTCDNCKKERQEVRKARNSDDEVVIHYGTIASGNQVMKNAVERDSVSAKLGGVLCFEMEAAGLVNNFPCLVIRGISDYADSHKNDQWQACAAAAAAAYGKEVLSVIPPANVARACTVEETVQD</sequence>
<dbReference type="PANTHER" id="PTHR46082:SF11">
    <property type="entry name" value="AAA+ ATPASE DOMAIN-CONTAINING PROTEIN-RELATED"/>
    <property type="match status" value="1"/>
</dbReference>
<feature type="domain" description="Nucleoside phosphorylase" evidence="1">
    <location>
        <begin position="12"/>
        <end position="295"/>
    </location>
</feature>
<dbReference type="EMBL" id="KI964795">
    <property type="protein sequence ID" value="EUC28663.1"/>
    <property type="molecule type" value="Genomic_DNA"/>
</dbReference>
<organism evidence="2 3">
    <name type="scientific">Cochliobolus carbonum (strain 26-R-13)</name>
    <name type="common">Maize leaf spot fungus</name>
    <name type="synonym">Bipolaris zeicola</name>
    <dbReference type="NCBI Taxonomy" id="930089"/>
    <lineage>
        <taxon>Eukaryota</taxon>
        <taxon>Fungi</taxon>
        <taxon>Dikarya</taxon>
        <taxon>Ascomycota</taxon>
        <taxon>Pezizomycotina</taxon>
        <taxon>Dothideomycetes</taxon>
        <taxon>Pleosporomycetidae</taxon>
        <taxon>Pleosporales</taxon>
        <taxon>Pleosporineae</taxon>
        <taxon>Pleosporaceae</taxon>
        <taxon>Bipolaris</taxon>
    </lineage>
</organism>
<dbReference type="AlphaFoldDB" id="W6XSN4"/>
<dbReference type="GO" id="GO:0009116">
    <property type="term" value="P:nucleoside metabolic process"/>
    <property type="evidence" value="ECO:0007669"/>
    <property type="project" value="InterPro"/>
</dbReference>
<gene>
    <name evidence="2" type="ORF">COCCADRAFT_42621</name>
</gene>
<dbReference type="OrthoDB" id="1577640at2759"/>
<dbReference type="HOGENOM" id="CLU_000288_34_22_1"/>
<dbReference type="InterPro" id="IPR000845">
    <property type="entry name" value="Nucleoside_phosphorylase_d"/>
</dbReference>
<accession>W6XSN4</accession>
<dbReference type="STRING" id="930089.W6XSN4"/>
<dbReference type="Pfam" id="PF01048">
    <property type="entry name" value="PNP_UDP_1"/>
    <property type="match status" value="1"/>
</dbReference>
<dbReference type="InterPro" id="IPR053137">
    <property type="entry name" value="NLR-like"/>
</dbReference>
<dbReference type="eggNOG" id="ENOG502QQ8X">
    <property type="taxonomic scope" value="Eukaryota"/>
</dbReference>
<protein>
    <recommendedName>
        <fullName evidence="1">Nucleoside phosphorylase domain-containing protein</fullName>
    </recommendedName>
</protein>
<evidence type="ECO:0000313" key="2">
    <source>
        <dbReference type="EMBL" id="EUC28663.1"/>
    </source>
</evidence>
<dbReference type="Gene3D" id="3.40.50.1580">
    <property type="entry name" value="Nucleoside phosphorylase domain"/>
    <property type="match status" value="1"/>
</dbReference>
<dbReference type="Proteomes" id="UP000053841">
    <property type="component" value="Unassembled WGS sequence"/>
</dbReference>
<reference evidence="2 3" key="1">
    <citation type="journal article" date="2013" name="PLoS Genet.">
        <title>Comparative genome structure, secondary metabolite, and effector coding capacity across Cochliobolus pathogens.</title>
        <authorList>
            <person name="Condon B.J."/>
            <person name="Leng Y."/>
            <person name="Wu D."/>
            <person name="Bushley K.E."/>
            <person name="Ohm R.A."/>
            <person name="Otillar R."/>
            <person name="Martin J."/>
            <person name="Schackwitz W."/>
            <person name="Grimwood J."/>
            <person name="MohdZainudin N."/>
            <person name="Xue C."/>
            <person name="Wang R."/>
            <person name="Manning V.A."/>
            <person name="Dhillon B."/>
            <person name="Tu Z.J."/>
            <person name="Steffenson B.J."/>
            <person name="Salamov A."/>
            <person name="Sun H."/>
            <person name="Lowry S."/>
            <person name="LaButti K."/>
            <person name="Han J."/>
            <person name="Copeland A."/>
            <person name="Lindquist E."/>
            <person name="Barry K."/>
            <person name="Schmutz J."/>
            <person name="Baker S.E."/>
            <person name="Ciuffetti L.M."/>
            <person name="Grigoriev I.V."/>
            <person name="Zhong S."/>
            <person name="Turgeon B.G."/>
        </authorList>
    </citation>
    <scope>NUCLEOTIDE SEQUENCE [LARGE SCALE GENOMIC DNA]</scope>
    <source>
        <strain evidence="2 3">26-R-13</strain>
    </source>
</reference>
<proteinExistence type="predicted"/>